<keyword evidence="2" id="KW-0732">Signal</keyword>
<dbReference type="RefSeq" id="WP_059744440.1">
    <property type="nucleotide sequence ID" value="NZ_LRDC01000001.1"/>
</dbReference>
<evidence type="ECO:0000256" key="1">
    <source>
        <dbReference type="SAM" id="Phobius"/>
    </source>
</evidence>
<feature type="signal peptide" evidence="2">
    <location>
        <begin position="1"/>
        <end position="20"/>
    </location>
</feature>
<dbReference type="InterPro" id="IPR057699">
    <property type="entry name" value="DUF7939"/>
</dbReference>
<dbReference type="Proteomes" id="UP000055702">
    <property type="component" value="Unassembled WGS sequence"/>
</dbReference>
<dbReference type="PANTHER" id="PTHR40940">
    <property type="entry name" value="PROTEIN BATD-RELATED"/>
    <property type="match status" value="1"/>
</dbReference>
<comment type="caution">
    <text evidence="4">The sequence shown here is derived from an EMBL/GenBank/DDBJ whole genome shotgun (WGS) entry which is preliminary data.</text>
</comment>
<feature type="transmembrane region" description="Helical" evidence="1">
    <location>
        <begin position="403"/>
        <end position="422"/>
    </location>
</feature>
<dbReference type="Pfam" id="PF25607">
    <property type="entry name" value="DUF7939"/>
    <property type="match status" value="1"/>
</dbReference>
<reference evidence="4 5" key="1">
    <citation type="submission" date="2016-01" db="EMBL/GenBank/DDBJ databases">
        <title>Draft genome of the antarctic isolate Shewanella frigidimarina Ag06-30.</title>
        <authorList>
            <person name="Parmeciano Di Noto G."/>
            <person name="Vazquez S."/>
            <person name="Mac Cormack W."/>
            <person name="Iriarte A."/>
            <person name="Quiroga C."/>
        </authorList>
    </citation>
    <scope>NUCLEOTIDE SEQUENCE [LARGE SCALE GENOMIC DNA]</scope>
    <source>
        <strain evidence="4 5">Ag06-30</strain>
    </source>
</reference>
<dbReference type="EMBL" id="LRDC01000001">
    <property type="protein sequence ID" value="KVX03690.1"/>
    <property type="molecule type" value="Genomic_DNA"/>
</dbReference>
<evidence type="ECO:0000313" key="4">
    <source>
        <dbReference type="EMBL" id="KVX03690.1"/>
    </source>
</evidence>
<evidence type="ECO:0000256" key="2">
    <source>
        <dbReference type="SAM" id="SignalP"/>
    </source>
</evidence>
<name>A0A106C3T1_SHEFR</name>
<protein>
    <recommendedName>
        <fullName evidence="3">DUF7939 domain-containing protein</fullName>
    </recommendedName>
</protein>
<proteinExistence type="predicted"/>
<gene>
    <name evidence="4" type="ORF">AWJ07_03860</name>
</gene>
<accession>A0A106C3T1</accession>
<dbReference type="Pfam" id="PF13584">
    <property type="entry name" value="BatD"/>
    <property type="match status" value="1"/>
</dbReference>
<feature type="chain" id="PRO_5007126071" description="DUF7939 domain-containing protein" evidence="2">
    <location>
        <begin position="21"/>
        <end position="544"/>
    </location>
</feature>
<evidence type="ECO:0000313" key="5">
    <source>
        <dbReference type="Proteomes" id="UP000055702"/>
    </source>
</evidence>
<keyword evidence="1" id="KW-0812">Transmembrane</keyword>
<organism evidence="4">
    <name type="scientific">Shewanella frigidimarina</name>
    <dbReference type="NCBI Taxonomy" id="56812"/>
    <lineage>
        <taxon>Bacteria</taxon>
        <taxon>Pseudomonadati</taxon>
        <taxon>Pseudomonadota</taxon>
        <taxon>Gammaproteobacteria</taxon>
        <taxon>Alteromonadales</taxon>
        <taxon>Shewanellaceae</taxon>
        <taxon>Shewanella</taxon>
    </lineage>
</organism>
<dbReference type="AlphaFoldDB" id="A0A106C3T1"/>
<evidence type="ECO:0000259" key="3">
    <source>
        <dbReference type="Pfam" id="PF25607"/>
    </source>
</evidence>
<keyword evidence="1" id="KW-0472">Membrane</keyword>
<feature type="domain" description="DUF7939" evidence="3">
    <location>
        <begin position="453"/>
        <end position="529"/>
    </location>
</feature>
<sequence>MVIRTFFSLLLFIIAAPVFALSQVQATIDRNPIVTGEYFVLDIIADDDLNAGALDTSVLLDDFIVGRTSVGRSTKMVNFDTTKETRWQVLLSPKSAGNVTIPAFNIKGISSKPITLKVIPQGSPADEVQNVFIKINTNASEAYVGQLITYKVKLYLAVELQRGVLSAPVIEGAQIKQIGEDKDGSEIIDGRRFRVIERTYGIIADLPGELVVNGASFSGDVLVEAPRRGGMFGFNESRPMQTEAEREVIQINSTPPSYQGKWLVSDIAVLKETWPDDISEFEVGSPITRTISLIASNTDDTSLPDIDIPLTDGLKAYPEKPLRQTFVRDNQVVSQYSITTAIVPTKPGTYTLPEINVPWWNPHLKKQQFATLPARTINVIGSTTATTDIPPADSFSAIQASGYWPLLSAVLAVLWLITLVLWRKAASVNHTLPQFNQDNKNLKIPRKTATTGLNAIIHACDRNDSSAAIIAVQAYFSERLGKLMTLTQISCLSEQLAFAINKLQADKYSNKPQAIDKKSLMDAILAYQHPTLDNKKSIIAELNP</sequence>
<dbReference type="PANTHER" id="PTHR40940:SF1">
    <property type="entry name" value="PROTEIN BATD"/>
    <property type="match status" value="1"/>
</dbReference>
<keyword evidence="1" id="KW-1133">Transmembrane helix</keyword>
<dbReference type="InterPro" id="IPR025738">
    <property type="entry name" value="BatD"/>
</dbReference>